<protein>
    <submittedName>
        <fullName evidence="8">DNA-binding NarL/FixJ family response regulator</fullName>
    </submittedName>
</protein>
<dbReference type="InterPro" id="IPR001789">
    <property type="entry name" value="Sig_transdc_resp-reg_receiver"/>
</dbReference>
<dbReference type="OrthoDB" id="9797341at2"/>
<evidence type="ECO:0000256" key="2">
    <source>
        <dbReference type="ARBA" id="ARBA00023015"/>
    </source>
</evidence>
<dbReference type="Gene3D" id="1.10.10.10">
    <property type="entry name" value="Winged helix-like DNA-binding domain superfamily/Winged helix DNA-binding domain"/>
    <property type="match status" value="1"/>
</dbReference>
<dbReference type="InterPro" id="IPR058245">
    <property type="entry name" value="NreC/VraR/RcsB-like_REC"/>
</dbReference>
<evidence type="ECO:0000256" key="3">
    <source>
        <dbReference type="ARBA" id="ARBA00023125"/>
    </source>
</evidence>
<dbReference type="SUPFAM" id="SSF52172">
    <property type="entry name" value="CheY-like"/>
    <property type="match status" value="1"/>
</dbReference>
<dbReference type="InterPro" id="IPR039420">
    <property type="entry name" value="WalR-like"/>
</dbReference>
<evidence type="ECO:0000256" key="4">
    <source>
        <dbReference type="ARBA" id="ARBA00023163"/>
    </source>
</evidence>
<dbReference type="InterPro" id="IPR000792">
    <property type="entry name" value="Tscrpt_reg_LuxR_C"/>
</dbReference>
<dbReference type="AlphaFoldDB" id="A0A2P8F762"/>
<evidence type="ECO:0000313" key="9">
    <source>
        <dbReference type="Proteomes" id="UP000241964"/>
    </source>
</evidence>
<dbReference type="CDD" id="cd17535">
    <property type="entry name" value="REC_NarL-like"/>
    <property type="match status" value="1"/>
</dbReference>
<keyword evidence="3 8" id="KW-0238">DNA-binding</keyword>
<dbReference type="GO" id="GO:0003677">
    <property type="term" value="F:DNA binding"/>
    <property type="evidence" value="ECO:0007669"/>
    <property type="project" value="UniProtKB-KW"/>
</dbReference>
<dbReference type="PANTHER" id="PTHR43214:SF41">
    <property type="entry name" value="NITRATE_NITRITE RESPONSE REGULATOR PROTEIN NARP"/>
    <property type="match status" value="1"/>
</dbReference>
<sequence>MLNILIIDDQTMLRAGMRVMLETVSEHYCLYEASCVETALSILESNADIQVVISELKIGNRVVADIVETIKAVRNDVSILLYSGLAERLYALPVLRAGADGFIMKNAKIPELQKAIERIAAGGKYLNLELQTSLIKNKPSHRLEDIESVEKLSPRELMVMREVAQGKSTKEIAYTLKLKCNTVSTYKKRICLKMNVADRIELAQKAAVL</sequence>
<dbReference type="SUPFAM" id="SSF46894">
    <property type="entry name" value="C-terminal effector domain of the bipartite response regulators"/>
    <property type="match status" value="1"/>
</dbReference>
<dbReference type="PANTHER" id="PTHR43214">
    <property type="entry name" value="TWO-COMPONENT RESPONSE REGULATOR"/>
    <property type="match status" value="1"/>
</dbReference>
<keyword evidence="9" id="KW-1185">Reference proteome</keyword>
<dbReference type="GO" id="GO:0000160">
    <property type="term" value="P:phosphorelay signal transduction system"/>
    <property type="evidence" value="ECO:0007669"/>
    <property type="project" value="InterPro"/>
</dbReference>
<gene>
    <name evidence="8" type="ORF">CLV60_1394</name>
</gene>
<dbReference type="PROSITE" id="PS50043">
    <property type="entry name" value="HTH_LUXR_2"/>
    <property type="match status" value="1"/>
</dbReference>
<dbReference type="Pfam" id="PF00196">
    <property type="entry name" value="GerE"/>
    <property type="match status" value="1"/>
</dbReference>
<dbReference type="Gene3D" id="3.40.50.2300">
    <property type="match status" value="1"/>
</dbReference>
<dbReference type="PRINTS" id="PR00038">
    <property type="entry name" value="HTHLUXR"/>
</dbReference>
<dbReference type="SMART" id="SM00448">
    <property type="entry name" value="REC"/>
    <property type="match status" value="1"/>
</dbReference>
<dbReference type="Proteomes" id="UP000241964">
    <property type="component" value="Unassembled WGS sequence"/>
</dbReference>
<keyword evidence="1" id="KW-0597">Phosphoprotein</keyword>
<evidence type="ECO:0000256" key="1">
    <source>
        <dbReference type="ARBA" id="ARBA00022553"/>
    </source>
</evidence>
<dbReference type="Pfam" id="PF00072">
    <property type="entry name" value="Response_reg"/>
    <property type="match status" value="1"/>
</dbReference>
<evidence type="ECO:0000259" key="7">
    <source>
        <dbReference type="PROSITE" id="PS50110"/>
    </source>
</evidence>
<dbReference type="InterPro" id="IPR016032">
    <property type="entry name" value="Sig_transdc_resp-reg_C-effctor"/>
</dbReference>
<dbReference type="PROSITE" id="PS50110">
    <property type="entry name" value="RESPONSE_REGULATORY"/>
    <property type="match status" value="1"/>
</dbReference>
<accession>A0A2P8F762</accession>
<dbReference type="EMBL" id="PYAS01000039">
    <property type="protein sequence ID" value="PSL17550.1"/>
    <property type="molecule type" value="Genomic_DNA"/>
</dbReference>
<feature type="domain" description="Response regulatory" evidence="7">
    <location>
        <begin position="3"/>
        <end position="120"/>
    </location>
</feature>
<feature type="domain" description="HTH luxR-type" evidence="6">
    <location>
        <begin position="145"/>
        <end position="209"/>
    </location>
</feature>
<keyword evidence="4" id="KW-0804">Transcription</keyword>
<evidence type="ECO:0000256" key="5">
    <source>
        <dbReference type="PROSITE-ProRule" id="PRU00169"/>
    </source>
</evidence>
<dbReference type="InterPro" id="IPR036388">
    <property type="entry name" value="WH-like_DNA-bd_sf"/>
</dbReference>
<evidence type="ECO:0000313" key="8">
    <source>
        <dbReference type="EMBL" id="PSL17550.1"/>
    </source>
</evidence>
<comment type="caution">
    <text evidence="8">The sequence shown here is derived from an EMBL/GenBank/DDBJ whole genome shotgun (WGS) entry which is preliminary data.</text>
</comment>
<dbReference type="InterPro" id="IPR011006">
    <property type="entry name" value="CheY-like_superfamily"/>
</dbReference>
<dbReference type="CDD" id="cd06170">
    <property type="entry name" value="LuxR_C_like"/>
    <property type="match status" value="1"/>
</dbReference>
<organism evidence="8 9">
    <name type="scientific">Dyadobacter jiangsuensis</name>
    <dbReference type="NCBI Taxonomy" id="1591085"/>
    <lineage>
        <taxon>Bacteria</taxon>
        <taxon>Pseudomonadati</taxon>
        <taxon>Bacteroidota</taxon>
        <taxon>Cytophagia</taxon>
        <taxon>Cytophagales</taxon>
        <taxon>Spirosomataceae</taxon>
        <taxon>Dyadobacter</taxon>
    </lineage>
</organism>
<dbReference type="PROSITE" id="PS00622">
    <property type="entry name" value="HTH_LUXR_1"/>
    <property type="match status" value="1"/>
</dbReference>
<keyword evidence="2" id="KW-0805">Transcription regulation</keyword>
<evidence type="ECO:0000259" key="6">
    <source>
        <dbReference type="PROSITE" id="PS50043"/>
    </source>
</evidence>
<proteinExistence type="predicted"/>
<dbReference type="RefSeq" id="WP_106599843.1">
    <property type="nucleotide sequence ID" value="NZ_PYAS01000039.1"/>
</dbReference>
<name>A0A2P8F762_9BACT</name>
<dbReference type="SMART" id="SM00421">
    <property type="entry name" value="HTH_LUXR"/>
    <property type="match status" value="1"/>
</dbReference>
<reference evidence="8 9" key="1">
    <citation type="submission" date="2018-03" db="EMBL/GenBank/DDBJ databases">
        <title>Genomic Encyclopedia of Archaeal and Bacterial Type Strains, Phase II (KMG-II): from individual species to whole genera.</title>
        <authorList>
            <person name="Goeker M."/>
        </authorList>
    </citation>
    <scope>NUCLEOTIDE SEQUENCE [LARGE SCALE GENOMIC DNA]</scope>
    <source>
        <strain evidence="8 9">DSM 29057</strain>
    </source>
</reference>
<dbReference type="GO" id="GO:0006355">
    <property type="term" value="P:regulation of DNA-templated transcription"/>
    <property type="evidence" value="ECO:0007669"/>
    <property type="project" value="InterPro"/>
</dbReference>
<comment type="caution">
    <text evidence="5">Lacks conserved residue(s) required for the propagation of feature annotation.</text>
</comment>